<protein>
    <recommendedName>
        <fullName evidence="5 6">Peroxin/Ferlin domain-containing protein</fullName>
    </recommendedName>
</protein>
<feature type="coiled-coil region" evidence="3">
    <location>
        <begin position="5"/>
        <end position="32"/>
    </location>
</feature>
<keyword evidence="3" id="KW-0175">Coiled coil</keyword>
<organism evidence="7 8">
    <name type="scientific">Cymbomonas tetramitiformis</name>
    <dbReference type="NCBI Taxonomy" id="36881"/>
    <lineage>
        <taxon>Eukaryota</taxon>
        <taxon>Viridiplantae</taxon>
        <taxon>Chlorophyta</taxon>
        <taxon>Pyramimonadophyceae</taxon>
        <taxon>Pyramimonadales</taxon>
        <taxon>Pyramimonadaceae</taxon>
        <taxon>Cymbomonas</taxon>
    </lineage>
</organism>
<accession>A0AAE0L838</accession>
<dbReference type="GO" id="GO:0005737">
    <property type="term" value="C:cytoplasm"/>
    <property type="evidence" value="ECO:0007669"/>
    <property type="project" value="UniProtKB-ARBA"/>
</dbReference>
<dbReference type="Pfam" id="PF06398">
    <property type="entry name" value="Pex24p"/>
    <property type="match status" value="1"/>
</dbReference>
<dbReference type="InterPro" id="IPR009291">
    <property type="entry name" value="Vps62"/>
</dbReference>
<dbReference type="SUPFAM" id="SSF50729">
    <property type="entry name" value="PH domain-like"/>
    <property type="match status" value="1"/>
</dbReference>
<evidence type="ECO:0000313" key="7">
    <source>
        <dbReference type="EMBL" id="KAK3275254.1"/>
    </source>
</evidence>
<dbReference type="InterPro" id="IPR006614">
    <property type="entry name" value="Peroxin/Ferlin"/>
</dbReference>
<evidence type="ECO:0000256" key="3">
    <source>
        <dbReference type="SAM" id="Coils"/>
    </source>
</evidence>
<evidence type="ECO:0000259" key="6">
    <source>
        <dbReference type="SMART" id="SM00694"/>
    </source>
</evidence>
<dbReference type="InterPro" id="IPR026854">
    <property type="entry name" value="VPS13_N"/>
</dbReference>
<gene>
    <name evidence="7" type="ORF">CYMTET_16612</name>
</gene>
<dbReference type="InterPro" id="IPR026847">
    <property type="entry name" value="VPS13"/>
</dbReference>
<dbReference type="GO" id="GO:0006623">
    <property type="term" value="P:protein targeting to vacuole"/>
    <property type="evidence" value="ECO:0007669"/>
    <property type="project" value="TreeGrafter"/>
</dbReference>
<evidence type="ECO:0000313" key="8">
    <source>
        <dbReference type="Proteomes" id="UP001190700"/>
    </source>
</evidence>
<evidence type="ECO:0000256" key="1">
    <source>
        <dbReference type="ARBA" id="ARBA00006545"/>
    </source>
</evidence>
<dbReference type="InterPro" id="IPR010482">
    <property type="entry name" value="TECPR1-like_DysF"/>
</dbReference>
<comment type="similarity">
    <text evidence="1">Belongs to the VPS13 family.</text>
</comment>
<dbReference type="Proteomes" id="UP001190700">
    <property type="component" value="Unassembled WGS sequence"/>
</dbReference>
<dbReference type="PANTHER" id="PTHR16166:SF93">
    <property type="entry name" value="INTERMEMBRANE LIPID TRANSFER PROTEIN VPS13"/>
    <property type="match status" value="1"/>
</dbReference>
<evidence type="ECO:0000256" key="4">
    <source>
        <dbReference type="SAM" id="MobiDB-lite"/>
    </source>
</evidence>
<dbReference type="SMART" id="SM00693">
    <property type="entry name" value="DysFN"/>
    <property type="match status" value="1"/>
</dbReference>
<comment type="caution">
    <text evidence="7">The sequence shown here is derived from an EMBL/GenBank/DDBJ whole genome shotgun (WGS) entry which is preliminary data.</text>
</comment>
<dbReference type="PANTHER" id="PTHR16166">
    <property type="entry name" value="VACUOLAR PROTEIN SORTING-ASSOCIATED PROTEIN VPS13"/>
    <property type="match status" value="1"/>
</dbReference>
<reference evidence="7 8" key="1">
    <citation type="journal article" date="2015" name="Genome Biol. Evol.">
        <title>Comparative Genomics of a Bacterivorous Green Alga Reveals Evolutionary Causalities and Consequences of Phago-Mixotrophic Mode of Nutrition.</title>
        <authorList>
            <person name="Burns J.A."/>
            <person name="Paasch A."/>
            <person name="Narechania A."/>
            <person name="Kim E."/>
        </authorList>
    </citation>
    <scope>NUCLEOTIDE SEQUENCE [LARGE SCALE GENOMIC DNA]</scope>
    <source>
        <strain evidence="7 8">PLY_AMNH</strain>
    </source>
</reference>
<proteinExistence type="inferred from homology"/>
<dbReference type="Pfam" id="PF06101">
    <property type="entry name" value="Vps62"/>
    <property type="match status" value="3"/>
</dbReference>
<dbReference type="GO" id="GO:0098588">
    <property type="term" value="C:bounding membrane of organelle"/>
    <property type="evidence" value="ECO:0007669"/>
    <property type="project" value="UniProtKB-ARBA"/>
</dbReference>
<keyword evidence="2" id="KW-0813">Transport</keyword>
<dbReference type="SMART" id="SM00694">
    <property type="entry name" value="DysFC"/>
    <property type="match status" value="1"/>
</dbReference>
<dbReference type="Pfam" id="PF12624">
    <property type="entry name" value="VPS13_N"/>
    <property type="match status" value="1"/>
</dbReference>
<name>A0AAE0L838_9CHLO</name>
<evidence type="ECO:0000259" key="5">
    <source>
        <dbReference type="SMART" id="SM00693"/>
    </source>
</evidence>
<evidence type="ECO:0000256" key="2">
    <source>
        <dbReference type="ARBA" id="ARBA00022448"/>
    </source>
</evidence>
<sequence length="3464" mass="374992">MESRISQLQSEVKKREQERDEVIEDLLVAQEECSMNADSIIRHSAASDNDDEDEGPVHQSEDILANLEAFDINFDTVFKEEKVAIEREKNLEEAARKELRAREGARRREEREQIENQKAEEAAKRHAEREMITRERQSVAALKRATQKKDGEIRATEKREKALNVWRKKLLATKRKEAKARDKKTCINLLRTAGVLGDYVDGVNKDDLKLSVWKGEICLRNLKLKPEALRDLQLPVQVKAGILGSLTLDIPWSNLGKKPVIAKIDRLYLLAVPNEEFYDEDATAKTILLEKQQRLAAAEKQWLESFEKTKKDDSAESDGGWVQSYLDTILGNLQLEVTNVHVRFEGNFQSRSIAAGVTLESISASTVDKDGNAKFDVAGLAKRLYKSVDLKRLAVYVDPDAAPFMPTKPWKSMLAEEMDQFFLPGIKQEAKGRQFVFKPLSGNLQYTKRGTKEPAVDCEPEHKMSLSLGSIALLVTELQLRDSQLLLEGLSTATMRAPYNHIRPQCGIQADTRAWWKFAFEGVMISIGGRRSKFCWDDVLRVAQARRRYVELYKKQLLSKHPDKGITKELESFDKQLDVEVCLLFRCTAHTEIKAAEKTKAKKSSWSWFGASKTDSTEKEQEISTEDWEKMQEVFQIDKDITKGVASPYALQMEFQVQVDRVSLQLQSQEGIEVLGSSLEKMQVGICMYPETKSINFGYRASFINTPEGRLLETSTTGEEKGRAAYVEYTMSPQDGQADAVVRALFMPCLITVNRRSLDRLLEFVSPPQAMDTSSLQTQVKAELYKKSQEVQEMIKERQKRSLIVHLELKAPIIRIRPRTQDVAYQMVVNLGTFVLASDEMAKGKSAEDRAWYDSYTLDGYNISAGFYDSKLDWPALQCILDDGDGGDPTQLPVLAPTALQINLDMAQAEHPSRPKLRTKLRIPAINVMVSPKRMHCLVRAISDVTTSTTPRLASQPVVQPWAAAEYSGALQLVTSDGVGRFKLYKRWAALKGGYLYLLEHENSPGYSECVPIGRNQTIHDIPCAEIGMSNVFAIASEQLAWDTSKLLESARQGRGTSLLQAADESAHVLWVGFLSEACARFQTSSLSIDEPSEGDATPKTKATCISLQAEIELQEVKLLVSGRTHNEHGVLGDVEEDIIAVAAMGTSLSFTQRLHDMSAGLTMQSFEVDDLLSGKLHPSLGRLVSTRSLSKPAARSLLVQYSAWSLESPDYANVDAELAVELSTLHFCCNRRTIVALLALPQDMFADRAVPAQEPAGGTPAPSGAEARSIMLIKDRTRVLFKLRAVLSKVDLRLNYEDGTSLALVSVDNLSSDVATFADSLSVSASLGGVHIENQHVEAAHPNHWICRNSDRVAESDSLLTLAFRTFDRKAVDYPGYDSSLKVNASELSIVFLFSFIQEALRYLTALMGARASPTAEPGVQAVEAAPAAPDGALASGSPAAAVPGTVPEVPYTFNLEVAMNAPVIFMPQHSGSKDGIHLDLGQLDVRNELKWSAEGVGAVGAVLVEITTVHIGGLELFLITDGVRGVNLVHKWEGARVNLRRPIVDAAASLPGVHVLLELAQIHLDLTSAQFQLLTTCAGENFGEPPFCEPPVFAGAPTKPQATAQVADVAKLEGANSAEALADADKAKFMLSVHIQDIELHLLRTEPVAQHLATFQISKLGFGLVSKNSGDMKLRLSISSAELYDQRLGAEDTFLVLSSSIGKGGDRPDAKSPMPALLHIDFSTCSGNQEVGIRVQQPFLNFRADFVLAVIRFFIPTFAGGTAEVADQMLPTDINLSCGKYVADGDVTLSRFARILADVDACDDEQFEFDGQGHRLYLPEGDRTPPVILIGPHKRLVFRNLTIMVDEGALHQHISLGVGASFSVKPSDGVQLQAPCMDADAQLVASETQSPAAKAPAATTSMDIKLQVYGLKVIAQEVESVNETGEFGTSSGSRFLQAELDLLVNVYMAEAMGVSAVVSRLSLEAHGAKGNDGGMQVLAPCELMANYNDSAEGTRVILGTTPLLTRFSPHVLLLTKSVVFQMSVACGGSSDALRPVKKFERLWSDAVVSGGVLDSEEGTRATGLSFWRPQVPHGYCLLGDCVTYGDQPPHTEVQVARDSTALLTPPASYALAWRSGEGKGAVSVWTPLPRNGFVALGCVASIGPDPPALDTMRCVRQELVRRSAAVACLSRLNGSVWQVGNASATGLSAPLQLSAEAERLRQSGSMNRRKSMAAPSKVVVVRVMPVVEDRIWWDKGAKSTAGAEFGEWSKVHMSVWRPVSLQGLHTASLGDVAVPNSYDAPKHLFAAVDTGDGAVAPPRDYERVWRDGGGSRKNGSAFWRPVPPVGYVALGHVVSRGHHKPALDAMFCVHESLVSAHAVRKEHLAWDSRGAWAKLGSAPTSVWQGDTTLGTFISVSVNSSAVNLSTLTAHSLEQMQMIDTPPNPPGIGPAERRLSTSAAAAQECLHARTVATLRHIWWAEGLRAHQVTFWRPSPPKGYFALGDCVTRGTIYPTGVRVFQDPMCAEGNSSAGGLLVPPVGFKMVWGDCGSRGRTVSLWQALPPPGYVALGFLCSKGHERPPFSAIRCVRRDLAVQLSADNLPHSSSVFSEKGATGKIGSDKFSVWALEENLYTFAAVGNHKPPPAELRWALRTTTAVVPATSAAAPVPVDDPKPPRTMSVKMEVRGLRVTLNSETAGVATPLLELRLTEVSAQVKGTTAHMQLSGELLPAVDCFNTRYRAWEPLVEPFPLLLQADICSSTSAQGLPPGTHLQIDSQSEVNLVLSHSGVAGLLVGLEGVSGAMAGTLPETVGWGGAAADLGLRNDAGCTVYLKQENRRDGSMDILPLPAEASIVLARPAQAAIPASSSLDQQSLKAAPGAQMLAVTVQFVGGSQGDPELLAPRELAVFLWLTACEAQEVPSDNLASCNACTRCVLPDAAGPTPSEQSPVAWWETLLLAVPQGEGVAAKATVQAALVDLGACQGGVLATGSVAVGALLEGGSLKQGMQSVVCPLRREGAGEAAEPLSLHLGLCAKEVLMTQRSLGWGKIRVVRQMAKLTGQAPQSDASVPGVVAIATSAQGPWTPLERSLLTSEGLAFGAAGAAALLEPCSGAAAGKGGFEQCRVRAPVEVFNGTELPLRLGLGAAALQRSDSVTSQPQTLGGSELVEEVFENQRAMPFAGYKGTHLLPTDRPNFSVRGCSPRTKEGVELPSGWRWKSTWEVDTASGEVDIEGWAYAVDWPGLSFPPKPGSGKNSAFCFVRRRRWIRVREVIPAAAATGATQPAAGEAGQTQELGTLLPGASLGVPLAALSTGSELRVLARPDDSAEQGVYAWSDVCDDASTSGQAALGRLEEGNLLLQCKPRAHALFPFFMCMQNDPKAITMSTKGGLATATDWRLTLAPPLKLENLLPYEAMYTVWELPAGVNEPVARHQGSVRSGGHVHVYSANITRPILLSWLPKVARPRLLEFESFVFTKASVNFHSKKI</sequence>
<keyword evidence="8" id="KW-1185">Reference proteome</keyword>
<feature type="domain" description="Peroxin/Ferlin" evidence="6">
    <location>
        <begin position="3212"/>
        <end position="3251"/>
    </location>
</feature>
<dbReference type="EMBL" id="LGRX02007330">
    <property type="protein sequence ID" value="KAK3275254.1"/>
    <property type="molecule type" value="Genomic_DNA"/>
</dbReference>
<feature type="region of interest" description="Disordered" evidence="4">
    <location>
        <begin position="95"/>
        <end position="129"/>
    </location>
</feature>
<dbReference type="GO" id="GO:0045053">
    <property type="term" value="P:protein retention in Golgi apparatus"/>
    <property type="evidence" value="ECO:0007669"/>
    <property type="project" value="TreeGrafter"/>
</dbReference>
<feature type="region of interest" description="Disordered" evidence="4">
    <location>
        <begin position="39"/>
        <end position="58"/>
    </location>
</feature>
<feature type="domain" description="Peroxin/Ferlin" evidence="5">
    <location>
        <begin position="3142"/>
        <end position="3202"/>
    </location>
</feature>